<keyword evidence="2" id="KW-1185">Reference proteome</keyword>
<sequence length="89" mass="10020">MKGQVSLLEILVKEIFAKTRGTSTFQLGNHVSNLLHGLHLLLQVLIFQKLGQSENLHNLEDKKTTHLVDLPFQIQSSLQGIMSITPFLE</sequence>
<organism evidence="1 2">
    <name type="scientific">Homarus americanus</name>
    <name type="common">American lobster</name>
    <dbReference type="NCBI Taxonomy" id="6706"/>
    <lineage>
        <taxon>Eukaryota</taxon>
        <taxon>Metazoa</taxon>
        <taxon>Ecdysozoa</taxon>
        <taxon>Arthropoda</taxon>
        <taxon>Crustacea</taxon>
        <taxon>Multicrustacea</taxon>
        <taxon>Malacostraca</taxon>
        <taxon>Eumalacostraca</taxon>
        <taxon>Eucarida</taxon>
        <taxon>Decapoda</taxon>
        <taxon>Pleocyemata</taxon>
        <taxon>Astacidea</taxon>
        <taxon>Nephropoidea</taxon>
        <taxon>Nephropidae</taxon>
        <taxon>Homarus</taxon>
    </lineage>
</organism>
<name>A0A8J5TTL1_HOMAM</name>
<evidence type="ECO:0000313" key="1">
    <source>
        <dbReference type="EMBL" id="KAG7177003.1"/>
    </source>
</evidence>
<dbReference type="Proteomes" id="UP000747542">
    <property type="component" value="Unassembled WGS sequence"/>
</dbReference>
<gene>
    <name evidence="1" type="ORF">Hamer_G000221</name>
</gene>
<dbReference type="AlphaFoldDB" id="A0A8J5TTL1"/>
<comment type="caution">
    <text evidence="1">The sequence shown here is derived from an EMBL/GenBank/DDBJ whole genome shotgun (WGS) entry which is preliminary data.</text>
</comment>
<accession>A0A8J5TTL1</accession>
<reference evidence="1" key="1">
    <citation type="journal article" date="2021" name="Sci. Adv.">
        <title>The American lobster genome reveals insights on longevity, neural, and immune adaptations.</title>
        <authorList>
            <person name="Polinski J.M."/>
            <person name="Zimin A.V."/>
            <person name="Clark K.F."/>
            <person name="Kohn A.B."/>
            <person name="Sadowski N."/>
            <person name="Timp W."/>
            <person name="Ptitsyn A."/>
            <person name="Khanna P."/>
            <person name="Romanova D.Y."/>
            <person name="Williams P."/>
            <person name="Greenwood S.J."/>
            <person name="Moroz L.L."/>
            <person name="Walt D.R."/>
            <person name="Bodnar A.G."/>
        </authorList>
    </citation>
    <scope>NUCLEOTIDE SEQUENCE</scope>
    <source>
        <strain evidence="1">GMGI-L3</strain>
    </source>
</reference>
<evidence type="ECO:0000313" key="2">
    <source>
        <dbReference type="Proteomes" id="UP000747542"/>
    </source>
</evidence>
<protein>
    <submittedName>
        <fullName evidence="1">Uncharacterized protein</fullName>
    </submittedName>
</protein>
<proteinExistence type="predicted"/>
<dbReference type="EMBL" id="JAHLQT010002534">
    <property type="protein sequence ID" value="KAG7177003.1"/>
    <property type="molecule type" value="Genomic_DNA"/>
</dbReference>